<sequence length="468" mass="53110">MRKTSLLFSLITCLSFSQNKQILYGFSEIPQSLLQNPGGLVKNDWYFGLPLLSHIHASGGSSGISIYDLFAKDEQDFNIKLQKAVNKLKPNDFFTLNQQLEIFSGGFAIGPSYNKNKYLSFGLYQETDFIAYFPKDVAILALEGNANNINKPFQLNHINFSGEVLSVFHLGYNKKVNRNFTYGVRGKIYSSIVNVNSTKNRGSFITTNGENNFYSHIFNLDFELRTSGLNSITEDNSEFSAKDVIKRTLLGGNLGLGFDVGFTYNLTKQWTVDASLLDVGFVRHNKDIKNYEIDDVYNFEGINPLFPETSNGQTAEDYWNEVGEAFKDLFEADSTTTKYTTWRPIKLNASLNYAFGKKKYKDCKCLKEDSGYQNAVGMQLYTINRPKQPQVALTAYYYRRLFNGLSAKATYTIDSYSFNNVGLGVSAYLGPLNFYVMADNFLQYKNIYNTQSVSLQLGFNYIFNKNEN</sequence>
<comment type="caution">
    <text evidence="2">The sequence shown here is derived from an EMBL/GenBank/DDBJ whole genome shotgun (WGS) entry which is preliminary data.</text>
</comment>
<keyword evidence="3" id="KW-1185">Reference proteome</keyword>
<gene>
    <name evidence="2" type="ORF">L3X37_14495</name>
</gene>
<protein>
    <submittedName>
        <fullName evidence="2">DUF5723 family protein</fullName>
    </submittedName>
</protein>
<dbReference type="InterPro" id="IPR043781">
    <property type="entry name" value="DUF5723"/>
</dbReference>
<proteinExistence type="predicted"/>
<dbReference type="Proteomes" id="UP001199795">
    <property type="component" value="Unassembled WGS sequence"/>
</dbReference>
<evidence type="ECO:0000259" key="1">
    <source>
        <dbReference type="Pfam" id="PF18990"/>
    </source>
</evidence>
<feature type="domain" description="DUF5723" evidence="1">
    <location>
        <begin position="37"/>
        <end position="439"/>
    </location>
</feature>
<dbReference type="EMBL" id="JAKKDU010000021">
    <property type="protein sequence ID" value="MCF7569555.1"/>
    <property type="molecule type" value="Genomic_DNA"/>
</dbReference>
<evidence type="ECO:0000313" key="3">
    <source>
        <dbReference type="Proteomes" id="UP001199795"/>
    </source>
</evidence>
<reference evidence="2" key="1">
    <citation type="submission" date="2022-01" db="EMBL/GenBank/DDBJ databases">
        <title>Draft genome sequence of Sabulilitoribacter arenilitoris KCTC 52401.</title>
        <authorList>
            <person name="Oh J.-S."/>
        </authorList>
    </citation>
    <scope>NUCLEOTIDE SEQUENCE</scope>
    <source>
        <strain evidence="2">HMF6543</strain>
    </source>
</reference>
<organism evidence="2 3">
    <name type="scientific">Wocania arenilitoris</name>
    <dbReference type="NCBI Taxonomy" id="2044858"/>
    <lineage>
        <taxon>Bacteria</taxon>
        <taxon>Pseudomonadati</taxon>
        <taxon>Bacteroidota</taxon>
        <taxon>Flavobacteriia</taxon>
        <taxon>Flavobacteriales</taxon>
        <taxon>Flavobacteriaceae</taxon>
        <taxon>Wocania</taxon>
    </lineage>
</organism>
<name>A0AAE3EQ11_9FLAO</name>
<accession>A0AAE3EQ11</accession>
<dbReference type="RefSeq" id="WP_237240881.1">
    <property type="nucleotide sequence ID" value="NZ_JAKKDU010000021.1"/>
</dbReference>
<evidence type="ECO:0000313" key="2">
    <source>
        <dbReference type="EMBL" id="MCF7569555.1"/>
    </source>
</evidence>
<dbReference type="Pfam" id="PF18990">
    <property type="entry name" value="DUF5723"/>
    <property type="match status" value="1"/>
</dbReference>
<dbReference type="AlphaFoldDB" id="A0AAE3EQ11"/>